<protein>
    <submittedName>
        <fullName evidence="1">Uncharacterized protein</fullName>
    </submittedName>
</protein>
<organism evidence="1 2">
    <name type="scientific">Echinicola vietnamensis (strain DSM 17526 / LMG 23754 / KMM 6221)</name>
    <dbReference type="NCBI Taxonomy" id="926556"/>
    <lineage>
        <taxon>Bacteria</taxon>
        <taxon>Pseudomonadati</taxon>
        <taxon>Bacteroidota</taxon>
        <taxon>Cytophagia</taxon>
        <taxon>Cytophagales</taxon>
        <taxon>Cyclobacteriaceae</taxon>
        <taxon>Echinicola</taxon>
    </lineage>
</organism>
<dbReference type="STRING" id="926556.Echvi_3621"/>
<dbReference type="EMBL" id="CP003346">
    <property type="protein sequence ID" value="AGA79837.1"/>
    <property type="molecule type" value="Genomic_DNA"/>
</dbReference>
<proteinExistence type="predicted"/>
<keyword evidence="2" id="KW-1185">Reference proteome</keyword>
<dbReference type="Proteomes" id="UP000010796">
    <property type="component" value="Chromosome"/>
</dbReference>
<dbReference type="KEGG" id="evi:Echvi_3621"/>
<evidence type="ECO:0000313" key="2">
    <source>
        <dbReference type="Proteomes" id="UP000010796"/>
    </source>
</evidence>
<dbReference type="HOGENOM" id="CLU_151876_0_0_10"/>
<name>L0G2R6_ECHVK</name>
<evidence type="ECO:0000313" key="1">
    <source>
        <dbReference type="EMBL" id="AGA79837.1"/>
    </source>
</evidence>
<dbReference type="InterPro" id="IPR046601">
    <property type="entry name" value="DUF6660"/>
</dbReference>
<accession>L0G2R6</accession>
<dbReference type="AlphaFoldDB" id="L0G2R6"/>
<dbReference type="Pfam" id="PF20365">
    <property type="entry name" value="DUF6660"/>
    <property type="match status" value="1"/>
</dbReference>
<gene>
    <name evidence="1" type="ordered locus">Echvi_3621</name>
</gene>
<sequence length="113" mass="12545">MVPLQIMKILQVILSYYLLILLVIPCADDTSVTRADSTETVVVAMDGHHSQHADEDHCSPLCVCHCCHIHYVVGDRPQVSFIRQFTANHSIASSDGKGMHAFDFLKPPKDLIS</sequence>
<reference evidence="2" key="1">
    <citation type="submission" date="2012-02" db="EMBL/GenBank/DDBJ databases">
        <title>The complete genome of Echinicola vietnamensis DSM 17526.</title>
        <authorList>
            <person name="Lucas S."/>
            <person name="Copeland A."/>
            <person name="Lapidus A."/>
            <person name="Glavina del Rio T."/>
            <person name="Dalin E."/>
            <person name="Tice H."/>
            <person name="Bruce D."/>
            <person name="Goodwin L."/>
            <person name="Pitluck S."/>
            <person name="Peters L."/>
            <person name="Ovchinnikova G."/>
            <person name="Teshima H."/>
            <person name="Kyrpides N."/>
            <person name="Mavromatis K."/>
            <person name="Ivanova N."/>
            <person name="Brettin T."/>
            <person name="Detter J.C."/>
            <person name="Han C."/>
            <person name="Larimer F."/>
            <person name="Land M."/>
            <person name="Hauser L."/>
            <person name="Markowitz V."/>
            <person name="Cheng J.-F."/>
            <person name="Hugenholtz P."/>
            <person name="Woyke T."/>
            <person name="Wu D."/>
            <person name="Brambilla E."/>
            <person name="Klenk H.-P."/>
            <person name="Eisen J.A."/>
        </authorList>
    </citation>
    <scope>NUCLEOTIDE SEQUENCE [LARGE SCALE GENOMIC DNA]</scope>
    <source>
        <strain evidence="2">DSM 17526 / LMG 23754 / KMM 6221</strain>
    </source>
</reference>